<reference evidence="10 11" key="1">
    <citation type="journal article" date="2018" name="Syst. Appl. Microbiol.">
        <title>Ereboglobus luteus gen. nov. sp. nov. from cockroach guts, and new insights into the oxygen relationship of the genera Opitutus and Didymococcus (Verrucomicrobia: Opitutaceae).</title>
        <authorList>
            <person name="Tegtmeier D."/>
            <person name="Belitz A."/>
            <person name="Radek R."/>
            <person name="Heimerl T."/>
            <person name="Brune A."/>
        </authorList>
    </citation>
    <scope>NUCLEOTIDE SEQUENCE [LARGE SCALE GENOMIC DNA]</scope>
    <source>
        <strain evidence="10 11">Ho45</strain>
    </source>
</reference>
<evidence type="ECO:0000256" key="1">
    <source>
        <dbReference type="ARBA" id="ARBA00004651"/>
    </source>
</evidence>
<sequence length="457" mass="50092">MSPEKPSKPQRVVGPNYKWAVVAMFWCICFFNYADRQAIYAVFPALKTEFGFDAVQLGLIGSAFMWVYAFGSPFAGFIADRVSRKHLILGGCLFWSAITVMTGWCSKLWHFVTVRALEGVGETFYFPSAMSLMGDYHNRKTRSRAFSLHQSSVYAGTIGGGWLGAWFAEHHGWRWGFYLFGAAGMLLALVLYRFLHDRARGAAEREEAETLKAEKDRQPEQPQPAQAAVDETPPTVFETARIILRKPTVWLLLGGFMAANFVATIFLTWTPYFLVEKFHFRLTNAGLSGSVFIHLASAISVPFAGILADRWAARHPGGRMLVQATGLVCGIVFVGLVGLTNNVTLLLVAMACFGMCKGFYDSNVFASVYDVVEPRARASAAGLMNMVGWGGGALGPLAVGLATKYGRHADPVANMSEAIAFGSVVYLVGAVLLILAGLVFVKRDIVTRVARHEITTH</sequence>
<evidence type="ECO:0000256" key="3">
    <source>
        <dbReference type="ARBA" id="ARBA00022475"/>
    </source>
</evidence>
<dbReference type="SUPFAM" id="SSF103473">
    <property type="entry name" value="MFS general substrate transporter"/>
    <property type="match status" value="1"/>
</dbReference>
<evidence type="ECO:0000259" key="9">
    <source>
        <dbReference type="PROSITE" id="PS50850"/>
    </source>
</evidence>
<dbReference type="Gene3D" id="1.20.1250.20">
    <property type="entry name" value="MFS general substrate transporter like domains"/>
    <property type="match status" value="1"/>
</dbReference>
<feature type="transmembrane region" description="Helical" evidence="8">
    <location>
        <begin position="419"/>
        <end position="441"/>
    </location>
</feature>
<evidence type="ECO:0000256" key="4">
    <source>
        <dbReference type="ARBA" id="ARBA00022692"/>
    </source>
</evidence>
<dbReference type="GO" id="GO:0005886">
    <property type="term" value="C:plasma membrane"/>
    <property type="evidence" value="ECO:0007669"/>
    <property type="project" value="UniProtKB-SubCell"/>
</dbReference>
<dbReference type="PIRSF" id="PIRSF002808">
    <property type="entry name" value="Hexose_phosphate_transp"/>
    <property type="match status" value="1"/>
</dbReference>
<proteinExistence type="predicted"/>
<feature type="region of interest" description="Disordered" evidence="7">
    <location>
        <begin position="206"/>
        <end position="230"/>
    </location>
</feature>
<keyword evidence="3" id="KW-1003">Cell membrane</keyword>
<feature type="transmembrane region" description="Helical" evidence="8">
    <location>
        <begin position="320"/>
        <end position="337"/>
    </location>
</feature>
<dbReference type="InterPro" id="IPR000849">
    <property type="entry name" value="Sugar_P_transporter"/>
</dbReference>
<dbReference type="RefSeq" id="WP_108825768.1">
    <property type="nucleotide sequence ID" value="NZ_CP023004.1"/>
</dbReference>
<feature type="transmembrane region" description="Helical" evidence="8">
    <location>
        <begin position="289"/>
        <end position="308"/>
    </location>
</feature>
<dbReference type="PANTHER" id="PTHR11662">
    <property type="entry name" value="SOLUTE CARRIER FAMILY 17"/>
    <property type="match status" value="1"/>
</dbReference>
<dbReference type="PROSITE" id="PS50850">
    <property type="entry name" value="MFS"/>
    <property type="match status" value="1"/>
</dbReference>
<feature type="transmembrane region" description="Helical" evidence="8">
    <location>
        <begin position="54"/>
        <end position="75"/>
    </location>
</feature>
<keyword evidence="4 8" id="KW-0812">Transmembrane</keyword>
<accession>A0A2U8E605</accession>
<dbReference type="Pfam" id="PF07690">
    <property type="entry name" value="MFS_1"/>
    <property type="match status" value="1"/>
</dbReference>
<evidence type="ECO:0000313" key="10">
    <source>
        <dbReference type="EMBL" id="AWI09952.1"/>
    </source>
</evidence>
<keyword evidence="11" id="KW-1185">Reference proteome</keyword>
<dbReference type="InterPro" id="IPR050382">
    <property type="entry name" value="MFS_Na/Anion_cotransporter"/>
</dbReference>
<dbReference type="KEGG" id="elut:CKA38_12470"/>
<dbReference type="AlphaFoldDB" id="A0A2U8E605"/>
<dbReference type="InterPro" id="IPR036259">
    <property type="entry name" value="MFS_trans_sf"/>
</dbReference>
<dbReference type="OrthoDB" id="9764259at2"/>
<gene>
    <name evidence="10" type="ORF">CKA38_12470</name>
</gene>
<evidence type="ECO:0000313" key="11">
    <source>
        <dbReference type="Proteomes" id="UP000244896"/>
    </source>
</evidence>
<name>A0A2U8E605_9BACT</name>
<comment type="subcellular location">
    <subcellularLocation>
        <location evidence="1">Cell membrane</location>
        <topology evidence="1">Multi-pass membrane protein</topology>
    </subcellularLocation>
</comment>
<keyword evidence="2" id="KW-0813">Transport</keyword>
<keyword evidence="6 8" id="KW-0472">Membrane</keyword>
<dbReference type="InterPro" id="IPR020846">
    <property type="entry name" value="MFS_dom"/>
</dbReference>
<dbReference type="InterPro" id="IPR044770">
    <property type="entry name" value="MFS_spinster-like"/>
</dbReference>
<dbReference type="PANTHER" id="PTHR11662:SF399">
    <property type="entry name" value="FI19708P1-RELATED"/>
    <property type="match status" value="1"/>
</dbReference>
<protein>
    <recommendedName>
        <fullName evidence="9">Major facilitator superfamily (MFS) profile domain-containing protein</fullName>
    </recommendedName>
</protein>
<feature type="transmembrane region" description="Helical" evidence="8">
    <location>
        <begin position="16"/>
        <end position="34"/>
    </location>
</feature>
<feature type="transmembrane region" description="Helical" evidence="8">
    <location>
        <begin position="175"/>
        <end position="195"/>
    </location>
</feature>
<feature type="transmembrane region" description="Helical" evidence="8">
    <location>
        <begin position="380"/>
        <end position="399"/>
    </location>
</feature>
<feature type="domain" description="Major facilitator superfamily (MFS) profile" evidence="9">
    <location>
        <begin position="21"/>
        <end position="448"/>
    </location>
</feature>
<evidence type="ECO:0000256" key="6">
    <source>
        <dbReference type="ARBA" id="ARBA00023136"/>
    </source>
</evidence>
<dbReference type="GO" id="GO:0022857">
    <property type="term" value="F:transmembrane transporter activity"/>
    <property type="evidence" value="ECO:0007669"/>
    <property type="project" value="InterPro"/>
</dbReference>
<dbReference type="Proteomes" id="UP000244896">
    <property type="component" value="Chromosome"/>
</dbReference>
<evidence type="ECO:0000256" key="8">
    <source>
        <dbReference type="SAM" id="Phobius"/>
    </source>
</evidence>
<dbReference type="CDD" id="cd17328">
    <property type="entry name" value="MFS_spinster_like"/>
    <property type="match status" value="1"/>
</dbReference>
<feature type="transmembrane region" description="Helical" evidence="8">
    <location>
        <begin position="343"/>
        <end position="360"/>
    </location>
</feature>
<feature type="transmembrane region" description="Helical" evidence="8">
    <location>
        <begin position="249"/>
        <end position="269"/>
    </location>
</feature>
<organism evidence="10 11">
    <name type="scientific">Ereboglobus luteus</name>
    <dbReference type="NCBI Taxonomy" id="1796921"/>
    <lineage>
        <taxon>Bacteria</taxon>
        <taxon>Pseudomonadati</taxon>
        <taxon>Verrucomicrobiota</taxon>
        <taxon>Opitutia</taxon>
        <taxon>Opitutales</taxon>
        <taxon>Opitutaceae</taxon>
        <taxon>Ereboglobus</taxon>
    </lineage>
</organism>
<dbReference type="EMBL" id="CP023004">
    <property type="protein sequence ID" value="AWI09952.1"/>
    <property type="molecule type" value="Genomic_DNA"/>
</dbReference>
<feature type="compositionally biased region" description="Basic and acidic residues" evidence="7">
    <location>
        <begin position="206"/>
        <end position="219"/>
    </location>
</feature>
<evidence type="ECO:0000256" key="7">
    <source>
        <dbReference type="SAM" id="MobiDB-lite"/>
    </source>
</evidence>
<dbReference type="InterPro" id="IPR011701">
    <property type="entry name" value="MFS"/>
</dbReference>
<evidence type="ECO:0000256" key="2">
    <source>
        <dbReference type="ARBA" id="ARBA00022448"/>
    </source>
</evidence>
<evidence type="ECO:0000256" key="5">
    <source>
        <dbReference type="ARBA" id="ARBA00022989"/>
    </source>
</evidence>
<keyword evidence="5 8" id="KW-1133">Transmembrane helix</keyword>